<dbReference type="InterPro" id="IPR036388">
    <property type="entry name" value="WH-like_DNA-bd_sf"/>
</dbReference>
<dbReference type="SUPFAM" id="SSF46785">
    <property type="entry name" value="Winged helix' DNA-binding domain"/>
    <property type="match status" value="1"/>
</dbReference>
<evidence type="ECO:0000256" key="4">
    <source>
        <dbReference type="ARBA" id="ARBA00023163"/>
    </source>
</evidence>
<dbReference type="Gene3D" id="1.10.10.10">
    <property type="entry name" value="Winged helix-like DNA-binding domain superfamily/Winged helix DNA-binding domain"/>
    <property type="match status" value="1"/>
</dbReference>
<keyword evidence="4" id="KW-0804">Transcription</keyword>
<dbReference type="EMBL" id="JAFREM010000040">
    <property type="protein sequence ID" value="MBO1308680.1"/>
    <property type="molecule type" value="Genomic_DNA"/>
</dbReference>
<dbReference type="InterPro" id="IPR005650">
    <property type="entry name" value="BlaI_family"/>
</dbReference>
<dbReference type="RefSeq" id="WP_207675671.1">
    <property type="nucleotide sequence ID" value="NZ_JAFREM010000040.1"/>
</dbReference>
<reference evidence="5 6" key="1">
    <citation type="submission" date="2021-03" db="EMBL/GenBank/DDBJ databases">
        <title>Enterococcal diversity collection.</title>
        <authorList>
            <person name="Gilmore M.S."/>
            <person name="Schwartzman J."/>
            <person name="Van Tyne D."/>
            <person name="Martin M."/>
            <person name="Earl A.M."/>
            <person name="Manson A.L."/>
            <person name="Straub T."/>
            <person name="Salamzade R."/>
            <person name="Saavedra J."/>
            <person name="Lebreton F."/>
            <person name="Prichula J."/>
            <person name="Schaufler K."/>
            <person name="Gaca A."/>
            <person name="Sgardioli B."/>
            <person name="Wagenaar J."/>
            <person name="Strong T."/>
        </authorList>
    </citation>
    <scope>NUCLEOTIDE SEQUENCE [LARGE SCALE GENOMIC DNA]</scope>
    <source>
        <strain evidence="5 6">669A</strain>
    </source>
</reference>
<name>A0ABS3LGD0_9ENTE</name>
<accession>A0ABS3LGD0</accession>
<evidence type="ECO:0000313" key="6">
    <source>
        <dbReference type="Proteomes" id="UP000664601"/>
    </source>
</evidence>
<evidence type="ECO:0000256" key="1">
    <source>
        <dbReference type="ARBA" id="ARBA00011046"/>
    </source>
</evidence>
<gene>
    <name evidence="5" type="ORF">JZO70_21075</name>
</gene>
<keyword evidence="3" id="KW-0238">DNA-binding</keyword>
<comment type="similarity">
    <text evidence="1">Belongs to the BlaI transcriptional regulatory family.</text>
</comment>
<sequence length="126" mass="14352">MSKYKLTKKELEILTILWGSDKPLTARQIIEKNPSLGMSTVQSVLKKLAKNKLIETAEIVYSGTVLTRSYSPIVDEETFILDQYDDFSMSKLLAGFLVKQPKEELGAEISKIEKLLEEKKKELLDE</sequence>
<evidence type="ECO:0000256" key="2">
    <source>
        <dbReference type="ARBA" id="ARBA00023015"/>
    </source>
</evidence>
<protein>
    <submittedName>
        <fullName evidence="5">BlaI/MecI/CopY family transcriptional regulator</fullName>
    </submittedName>
</protein>
<dbReference type="Pfam" id="PF03965">
    <property type="entry name" value="Penicillinase_R"/>
    <property type="match status" value="1"/>
</dbReference>
<dbReference type="InterPro" id="IPR036390">
    <property type="entry name" value="WH_DNA-bd_sf"/>
</dbReference>
<proteinExistence type="inferred from homology"/>
<keyword evidence="2" id="KW-0805">Transcription regulation</keyword>
<dbReference type="Proteomes" id="UP000664601">
    <property type="component" value="Unassembled WGS sequence"/>
</dbReference>
<evidence type="ECO:0000256" key="3">
    <source>
        <dbReference type="ARBA" id="ARBA00023125"/>
    </source>
</evidence>
<comment type="caution">
    <text evidence="5">The sequence shown here is derived from an EMBL/GenBank/DDBJ whole genome shotgun (WGS) entry which is preliminary data.</text>
</comment>
<evidence type="ECO:0000313" key="5">
    <source>
        <dbReference type="EMBL" id="MBO1308680.1"/>
    </source>
</evidence>
<organism evidence="5 6">
    <name type="scientific">Candidatus Enterococcus moelleringii</name>
    <dbReference type="NCBI Taxonomy" id="2815325"/>
    <lineage>
        <taxon>Bacteria</taxon>
        <taxon>Bacillati</taxon>
        <taxon>Bacillota</taxon>
        <taxon>Bacilli</taxon>
        <taxon>Lactobacillales</taxon>
        <taxon>Enterococcaceae</taxon>
        <taxon>Enterococcus</taxon>
    </lineage>
</organism>
<keyword evidence="6" id="KW-1185">Reference proteome</keyword>